<gene>
    <name evidence="2" type="ORF">VSS16_04310</name>
</gene>
<evidence type="ECO:0000313" key="2">
    <source>
        <dbReference type="EMBL" id="MFB8771963.1"/>
    </source>
</evidence>
<keyword evidence="1" id="KW-0472">Membrane</keyword>
<feature type="transmembrane region" description="Helical" evidence="1">
    <location>
        <begin position="42"/>
        <end position="60"/>
    </location>
</feature>
<feature type="transmembrane region" description="Helical" evidence="1">
    <location>
        <begin position="72"/>
        <end position="91"/>
    </location>
</feature>
<protein>
    <submittedName>
        <fullName evidence="2">Uncharacterized protein</fullName>
    </submittedName>
</protein>
<keyword evidence="3" id="KW-1185">Reference proteome</keyword>
<accession>A0ABV5E597</accession>
<feature type="transmembrane region" description="Helical" evidence="1">
    <location>
        <begin position="6"/>
        <end position="30"/>
    </location>
</feature>
<dbReference type="Proteomes" id="UP001585080">
    <property type="component" value="Unassembled WGS sequence"/>
</dbReference>
<dbReference type="EMBL" id="JAYMRP010000003">
    <property type="protein sequence ID" value="MFB8771963.1"/>
    <property type="molecule type" value="Genomic_DNA"/>
</dbReference>
<evidence type="ECO:0000256" key="1">
    <source>
        <dbReference type="SAM" id="Phobius"/>
    </source>
</evidence>
<keyword evidence="1" id="KW-1133">Transmembrane helix</keyword>
<sequence length="107" mass="11489">MKPYLAVFLVLVALLVGVSGWAAVARGWVLPMNRERVRRVRLFGWGQLVVALALCWQTVFGLVVEDIGTRQWGTLTGSVLLLAGVLVTAVSQRGERGGGNRPGSDTA</sequence>
<name>A0ABV5E597_9ACTN</name>
<evidence type="ECO:0000313" key="3">
    <source>
        <dbReference type="Proteomes" id="UP001585080"/>
    </source>
</evidence>
<proteinExistence type="predicted"/>
<keyword evidence="1" id="KW-0812">Transmembrane</keyword>
<organism evidence="2 3">
    <name type="scientific">Streptomyces broussonetiae</name>
    <dbReference type="NCBI Taxonomy" id="2686304"/>
    <lineage>
        <taxon>Bacteria</taxon>
        <taxon>Bacillati</taxon>
        <taxon>Actinomycetota</taxon>
        <taxon>Actinomycetes</taxon>
        <taxon>Kitasatosporales</taxon>
        <taxon>Streptomycetaceae</taxon>
        <taxon>Streptomyces</taxon>
    </lineage>
</organism>
<reference evidence="2 3" key="1">
    <citation type="submission" date="2024-01" db="EMBL/GenBank/DDBJ databases">
        <title>Genome mining of biosynthetic gene clusters to explore secondary metabolites of Streptomyces sp.</title>
        <authorList>
            <person name="Baig A."/>
            <person name="Ajitkumar Shintre N."/>
            <person name="Kumar H."/>
            <person name="Anbarasu A."/>
            <person name="Ramaiah S."/>
        </authorList>
    </citation>
    <scope>NUCLEOTIDE SEQUENCE [LARGE SCALE GENOMIC DNA]</scope>
    <source>
        <strain evidence="2 3">A57</strain>
    </source>
</reference>
<comment type="caution">
    <text evidence="2">The sequence shown here is derived from an EMBL/GenBank/DDBJ whole genome shotgun (WGS) entry which is preliminary data.</text>
</comment>
<dbReference type="RefSeq" id="WP_376730972.1">
    <property type="nucleotide sequence ID" value="NZ_JAYMRP010000003.1"/>
</dbReference>